<dbReference type="Pfam" id="PF22638">
    <property type="entry name" value="FlgK_D1"/>
    <property type="match status" value="1"/>
</dbReference>
<dbReference type="Proteomes" id="UP001157167">
    <property type="component" value="Unassembled WGS sequence"/>
</dbReference>
<comment type="similarity">
    <text evidence="3">Belongs to the flagella basal body rod proteins family.</text>
</comment>
<proteinExistence type="inferred from homology"/>
<dbReference type="Pfam" id="PF06429">
    <property type="entry name" value="Flg_bbr_C"/>
    <property type="match status" value="1"/>
</dbReference>
<dbReference type="SUPFAM" id="SSF64518">
    <property type="entry name" value="Phase 1 flagellin"/>
    <property type="match status" value="2"/>
</dbReference>
<keyword evidence="6" id="KW-0975">Bacterial flagellum</keyword>
<evidence type="ECO:0000256" key="2">
    <source>
        <dbReference type="ARBA" id="ARBA00004613"/>
    </source>
</evidence>
<dbReference type="PANTHER" id="PTHR30033:SF1">
    <property type="entry name" value="FLAGELLAR HOOK-ASSOCIATED PROTEIN 1"/>
    <property type="match status" value="1"/>
</dbReference>
<keyword evidence="10" id="KW-1185">Reference proteome</keyword>
<feature type="domain" description="Flagellar hook-associated protein FlgK helical" evidence="8">
    <location>
        <begin position="93"/>
        <end position="329"/>
    </location>
</feature>
<comment type="subcellular location">
    <subcellularLocation>
        <location evidence="1">Bacterial flagellum</location>
    </subcellularLocation>
    <subcellularLocation>
        <location evidence="2">Secreted</location>
    </subcellularLocation>
</comment>
<evidence type="ECO:0000256" key="5">
    <source>
        <dbReference type="ARBA" id="ARBA00022525"/>
    </source>
</evidence>
<feature type="domain" description="Flagellar basal-body/hook protein C-terminal" evidence="7">
    <location>
        <begin position="737"/>
        <end position="773"/>
    </location>
</feature>
<dbReference type="EMBL" id="BSPX01000038">
    <property type="protein sequence ID" value="GLT23100.1"/>
    <property type="molecule type" value="Genomic_DNA"/>
</dbReference>
<evidence type="ECO:0000313" key="9">
    <source>
        <dbReference type="EMBL" id="GLT23100.1"/>
    </source>
</evidence>
<dbReference type="InterPro" id="IPR002371">
    <property type="entry name" value="FlgK"/>
</dbReference>
<comment type="caution">
    <text evidence="9">The sequence shown here is derived from an EMBL/GenBank/DDBJ whole genome shotgun (WGS) entry which is preliminary data.</text>
</comment>
<dbReference type="PRINTS" id="PR01005">
    <property type="entry name" value="FLGHOOKAP1"/>
</dbReference>
<organism evidence="9 10">
    <name type="scientific">Zoogloea oryzae</name>
    <dbReference type="NCBI Taxonomy" id="310767"/>
    <lineage>
        <taxon>Bacteria</taxon>
        <taxon>Pseudomonadati</taxon>
        <taxon>Pseudomonadota</taxon>
        <taxon>Betaproteobacteria</taxon>
        <taxon>Rhodocyclales</taxon>
        <taxon>Zoogloeaceae</taxon>
        <taxon>Zoogloea</taxon>
    </lineage>
</organism>
<dbReference type="InterPro" id="IPR053927">
    <property type="entry name" value="FlgK_helical"/>
</dbReference>
<reference evidence="10" key="1">
    <citation type="journal article" date="2019" name="Int. J. Syst. Evol. Microbiol.">
        <title>The Global Catalogue of Microorganisms (GCM) 10K type strain sequencing project: providing services to taxonomists for standard genome sequencing and annotation.</title>
        <authorList>
            <consortium name="The Broad Institute Genomics Platform"/>
            <consortium name="The Broad Institute Genome Sequencing Center for Infectious Disease"/>
            <person name="Wu L."/>
            <person name="Ma J."/>
        </authorList>
    </citation>
    <scope>NUCLEOTIDE SEQUENCE [LARGE SCALE GENOMIC DNA]</scope>
    <source>
        <strain evidence="10">NBRC 102407</strain>
    </source>
</reference>
<dbReference type="Gene3D" id="1.20.1330.10">
    <property type="entry name" value="f41 fragment of flagellin, N-terminal domain"/>
    <property type="match status" value="1"/>
</dbReference>
<sequence length="776" mass="80167">MGSSIFSIGLTGLNAAQAGLVTTSHNISNAGTSGYSRQNTVQSTNPAMFTGAGFFGEGTKVDTVKRAYSAFLTNQVLSADTKFSEYDTYNTEISQIDNMLADATVGLTPAIQSFFSGVQEVAANPASVPARQSMISTSQSLVARFHNLSERLDDVRSGVESQIDETVGAISSYAKDIAEINNKIIIAQQAGSNQPANDLLDTRDLLISELNKLVRVSTNVADDGSMSVFIGTGQPLVIGTNATNLDARPSLSDPTRLDVNIIASNGSAIPIPESLLGGGKLGGLLSMRTSSLDAAQNQLGLIAVGMATRFNAQHALGQDLNGNLGTDFFTQPDIYVTRNALASTAFSKDDVHYDDISKLTGDDYRITFTDTVGNYKLTRVSDGATIPTDTGVGLRIDKPTSSNVGDSFLIQPTRYVAGTFGVAITDTRMIAAAAPISSSAGSEGLLSTIGSSATASISAPAVLSSDKFASLAAANTVFSFSASPDTLSITGLPSGMKVSYTDASGTVVGPSALSSIPYTAGMTVGLWHATGATTNQQDVSFSFTGTPAAGDSFLLRGGTPNKGTASISAPVVSDTTNLSALKAGYTTLSYNSSGMLTVSNLPPGMAVAYTPLNGTQTVGSPVPYSSGMSIAFGHMSGTDFVSEVSFTVSGAPSVNDRFNIGANTAGVSDSRNAVLLGNLQTTKTLLSASGQPSATFQSVYSQLVSAVGNKARELGVNRDAQESLVQQASSAQQSLVGVNLDEEAANLIRYQQAYQAASKVMSVASKLFDQVLALGQ</sequence>
<evidence type="ECO:0000256" key="1">
    <source>
        <dbReference type="ARBA" id="ARBA00004365"/>
    </source>
</evidence>
<keyword evidence="5" id="KW-0964">Secreted</keyword>
<accession>A0ABQ6FEC7</accession>
<evidence type="ECO:0000256" key="3">
    <source>
        <dbReference type="ARBA" id="ARBA00009677"/>
    </source>
</evidence>
<gene>
    <name evidence="9" type="primary">flgK</name>
    <name evidence="9" type="ORF">GCM10007933_25620</name>
</gene>
<keyword evidence="9" id="KW-0966">Cell projection</keyword>
<protein>
    <recommendedName>
        <fullName evidence="4">Flagellar hook-associated protein 1</fullName>
    </recommendedName>
</protein>
<evidence type="ECO:0000259" key="8">
    <source>
        <dbReference type="Pfam" id="PF22638"/>
    </source>
</evidence>
<evidence type="ECO:0000256" key="6">
    <source>
        <dbReference type="ARBA" id="ARBA00023143"/>
    </source>
</evidence>
<dbReference type="RefSeq" id="WP_284188325.1">
    <property type="nucleotide sequence ID" value="NZ_BSPX01000038.1"/>
</dbReference>
<keyword evidence="9" id="KW-0282">Flagellum</keyword>
<keyword evidence="9" id="KW-0969">Cilium</keyword>
<evidence type="ECO:0000259" key="7">
    <source>
        <dbReference type="Pfam" id="PF06429"/>
    </source>
</evidence>
<dbReference type="InterPro" id="IPR010930">
    <property type="entry name" value="Flg_bb/hook_C_dom"/>
</dbReference>
<evidence type="ECO:0000256" key="4">
    <source>
        <dbReference type="ARBA" id="ARBA00016244"/>
    </source>
</evidence>
<dbReference type="NCBIfam" id="TIGR02492">
    <property type="entry name" value="flgK_ends"/>
    <property type="match status" value="1"/>
</dbReference>
<evidence type="ECO:0000313" key="10">
    <source>
        <dbReference type="Proteomes" id="UP001157167"/>
    </source>
</evidence>
<dbReference type="PANTHER" id="PTHR30033">
    <property type="entry name" value="FLAGELLAR HOOK-ASSOCIATED PROTEIN 1"/>
    <property type="match status" value="1"/>
</dbReference>
<name>A0ABQ6FEC7_9RHOO</name>